<comment type="caution">
    <text evidence="1">The sequence shown here is derived from an EMBL/GenBank/DDBJ whole genome shotgun (WGS) entry which is preliminary data.</text>
</comment>
<protein>
    <submittedName>
        <fullName evidence="1">Uncharacterized protein</fullName>
    </submittedName>
</protein>
<accession>X0UAV6</accession>
<reference evidence="1" key="1">
    <citation type="journal article" date="2014" name="Front. Microbiol.">
        <title>High frequency of phylogenetically diverse reductive dehalogenase-homologous genes in deep subseafloor sedimentary metagenomes.</title>
        <authorList>
            <person name="Kawai M."/>
            <person name="Futagami T."/>
            <person name="Toyoda A."/>
            <person name="Takaki Y."/>
            <person name="Nishi S."/>
            <person name="Hori S."/>
            <person name="Arai W."/>
            <person name="Tsubouchi T."/>
            <person name="Morono Y."/>
            <person name="Uchiyama I."/>
            <person name="Ito T."/>
            <person name="Fujiyama A."/>
            <person name="Inagaki F."/>
            <person name="Takami H."/>
        </authorList>
    </citation>
    <scope>NUCLEOTIDE SEQUENCE</scope>
    <source>
        <strain evidence="1">Expedition CK06-06</strain>
    </source>
</reference>
<dbReference type="AlphaFoldDB" id="X0UAV6"/>
<name>X0UAV6_9ZZZZ</name>
<organism evidence="1">
    <name type="scientific">marine sediment metagenome</name>
    <dbReference type="NCBI Taxonomy" id="412755"/>
    <lineage>
        <taxon>unclassified sequences</taxon>
        <taxon>metagenomes</taxon>
        <taxon>ecological metagenomes</taxon>
    </lineage>
</organism>
<feature type="non-terminal residue" evidence="1">
    <location>
        <position position="1"/>
    </location>
</feature>
<gene>
    <name evidence="1" type="ORF">S01H1_38145</name>
</gene>
<dbReference type="EMBL" id="BARS01023990">
    <property type="protein sequence ID" value="GAG02705.1"/>
    <property type="molecule type" value="Genomic_DNA"/>
</dbReference>
<evidence type="ECO:0000313" key="1">
    <source>
        <dbReference type="EMBL" id="GAG02705.1"/>
    </source>
</evidence>
<sequence>ATGTFGSDSFVGEFTLDDAFTAVRSVLPLMLGLRRDWGLA</sequence>
<proteinExistence type="predicted"/>